<feature type="domain" description="Retrotransposon gag" evidence="1">
    <location>
        <begin position="37"/>
        <end position="109"/>
    </location>
</feature>
<dbReference type="Pfam" id="PF03732">
    <property type="entry name" value="Retrotrans_gag"/>
    <property type="match status" value="1"/>
</dbReference>
<dbReference type="InterPro" id="IPR005162">
    <property type="entry name" value="Retrotrans_gag_dom"/>
</dbReference>
<accession>A0AAV3QLQ8</accession>
<dbReference type="AlphaFoldDB" id="A0AAV3QLQ8"/>
<comment type="caution">
    <text evidence="2">The sequence shown here is derived from an EMBL/GenBank/DDBJ whole genome shotgun (WGS) entry which is preliminary data.</text>
</comment>
<dbReference type="EMBL" id="BAABME010004976">
    <property type="protein sequence ID" value="GAA0164191.1"/>
    <property type="molecule type" value="Genomic_DNA"/>
</dbReference>
<organism evidence="2 3">
    <name type="scientific">Lithospermum erythrorhizon</name>
    <name type="common">Purple gromwell</name>
    <name type="synonym">Lithospermum officinale var. erythrorhizon</name>
    <dbReference type="NCBI Taxonomy" id="34254"/>
    <lineage>
        <taxon>Eukaryota</taxon>
        <taxon>Viridiplantae</taxon>
        <taxon>Streptophyta</taxon>
        <taxon>Embryophyta</taxon>
        <taxon>Tracheophyta</taxon>
        <taxon>Spermatophyta</taxon>
        <taxon>Magnoliopsida</taxon>
        <taxon>eudicotyledons</taxon>
        <taxon>Gunneridae</taxon>
        <taxon>Pentapetalae</taxon>
        <taxon>asterids</taxon>
        <taxon>lamiids</taxon>
        <taxon>Boraginales</taxon>
        <taxon>Boraginaceae</taxon>
        <taxon>Boraginoideae</taxon>
        <taxon>Lithospermeae</taxon>
        <taxon>Lithospermum</taxon>
    </lineage>
</organism>
<keyword evidence="3" id="KW-1185">Reference proteome</keyword>
<dbReference type="PANTHER" id="PTHR33223">
    <property type="entry name" value="CCHC-TYPE DOMAIN-CONTAINING PROTEIN"/>
    <property type="match status" value="1"/>
</dbReference>
<evidence type="ECO:0000259" key="1">
    <source>
        <dbReference type="Pfam" id="PF03732"/>
    </source>
</evidence>
<evidence type="ECO:0000313" key="2">
    <source>
        <dbReference type="EMBL" id="GAA0164191.1"/>
    </source>
</evidence>
<dbReference type="Proteomes" id="UP001454036">
    <property type="component" value="Unassembled WGS sequence"/>
</dbReference>
<reference evidence="2 3" key="1">
    <citation type="submission" date="2024-01" db="EMBL/GenBank/DDBJ databases">
        <title>The complete chloroplast genome sequence of Lithospermum erythrorhizon: insights into the phylogenetic relationship among Boraginaceae species and the maternal lineages of purple gromwells.</title>
        <authorList>
            <person name="Okada T."/>
            <person name="Watanabe K."/>
        </authorList>
    </citation>
    <scope>NUCLEOTIDE SEQUENCE [LARGE SCALE GENOMIC DNA]</scope>
</reference>
<name>A0AAV3QLQ8_LITER</name>
<gene>
    <name evidence="2" type="ORF">LIER_19887</name>
</gene>
<proteinExistence type="predicted"/>
<evidence type="ECO:0000313" key="3">
    <source>
        <dbReference type="Proteomes" id="UP001454036"/>
    </source>
</evidence>
<sequence>MPIVVSRKECKIKIPFTDRLDGIPLPRGFILPQFTQFNGTDKALDWYMTLSLKSIDTYQQKTDSFIPKFGSAIQAHQGEQELMDIEQWPNESLRSYHKRYNDILLTIPEVNNKIA</sequence>
<protein>
    <recommendedName>
        <fullName evidence="1">Retrotransposon gag domain-containing protein</fullName>
    </recommendedName>
</protein>
<dbReference type="PANTHER" id="PTHR33223:SF6">
    <property type="entry name" value="CCHC-TYPE DOMAIN-CONTAINING PROTEIN"/>
    <property type="match status" value="1"/>
</dbReference>